<gene>
    <name evidence="1" type="ORF">DB891_14385</name>
</gene>
<evidence type="ECO:0000313" key="2">
    <source>
        <dbReference type="Proteomes" id="UP000245618"/>
    </source>
</evidence>
<accession>A0A2U1JRU2</accession>
<organism evidence="1 2">
    <name type="scientific">Flavobacterium laiguense</name>
    <dbReference type="NCBI Taxonomy" id="2169409"/>
    <lineage>
        <taxon>Bacteria</taxon>
        <taxon>Pseudomonadati</taxon>
        <taxon>Bacteroidota</taxon>
        <taxon>Flavobacteriia</taxon>
        <taxon>Flavobacteriales</taxon>
        <taxon>Flavobacteriaceae</taxon>
        <taxon>Flavobacterium</taxon>
    </lineage>
</organism>
<comment type="caution">
    <text evidence="1">The sequence shown here is derived from an EMBL/GenBank/DDBJ whole genome shotgun (WGS) entry which is preliminary data.</text>
</comment>
<name>A0A2U1JRU2_9FLAO</name>
<reference evidence="1 2" key="1">
    <citation type="submission" date="2018-04" db="EMBL/GenBank/DDBJ databases">
        <title>Flavobacterium sp. nov., isolated from glacier ice.</title>
        <authorList>
            <person name="Liu Q."/>
            <person name="Xin Y.-H."/>
        </authorList>
    </citation>
    <scope>NUCLEOTIDE SEQUENCE [LARGE SCALE GENOMIC DNA]</scope>
    <source>
        <strain evidence="1 2">LB2P30</strain>
    </source>
</reference>
<proteinExistence type="predicted"/>
<dbReference type="Proteomes" id="UP000245618">
    <property type="component" value="Unassembled WGS sequence"/>
</dbReference>
<sequence>MVGDIKHIVVIQSLFDGDKKTGEELYNDTIKMQIEYVQAQDIKMSHSFHNVEDKEALIEVLKYYGVNSSYMQGGVVIHLEIHGLDNLQGLILKNNSTITWEVLSDLFRVINVNTCNKLYVTMATCYGRYLYKGIDPKKKSPYSGYISASQEVTANSGDIDHPIPI</sequence>
<keyword evidence="2" id="KW-1185">Reference proteome</keyword>
<dbReference type="OrthoDB" id="1064164at2"/>
<protein>
    <submittedName>
        <fullName evidence="1">Uncharacterized protein</fullName>
    </submittedName>
</protein>
<dbReference type="EMBL" id="QCZH01000021">
    <property type="protein sequence ID" value="PWA07538.1"/>
    <property type="molecule type" value="Genomic_DNA"/>
</dbReference>
<dbReference type="RefSeq" id="WP_116764280.1">
    <property type="nucleotide sequence ID" value="NZ_QCZH01000021.1"/>
</dbReference>
<dbReference type="AlphaFoldDB" id="A0A2U1JRU2"/>
<evidence type="ECO:0000313" key="1">
    <source>
        <dbReference type="EMBL" id="PWA07538.1"/>
    </source>
</evidence>